<keyword evidence="2" id="KW-1185">Reference proteome</keyword>
<dbReference type="AlphaFoldDB" id="A0A3R9ZYP3"/>
<dbReference type="Proteomes" id="UP000278398">
    <property type="component" value="Unassembled WGS sequence"/>
</dbReference>
<accession>A0A3R9ZYP3</accession>
<sequence>MTSDINRLTRRLAKNPLMTDYDFWRALRDLNDEVYALTKRGDPIPIELLKVRATLRRKRAARLQVCD</sequence>
<gene>
    <name evidence="1" type="ORF">EJC49_18645</name>
</gene>
<evidence type="ECO:0000313" key="1">
    <source>
        <dbReference type="EMBL" id="RST84856.1"/>
    </source>
</evidence>
<reference evidence="1 2" key="1">
    <citation type="submission" date="2018-12" db="EMBL/GenBank/DDBJ databases">
        <title>Mesorhizobium carbonis sp. nov., isolated from coal mine water.</title>
        <authorList>
            <person name="Xin W."/>
            <person name="Xu Z."/>
            <person name="Xiang F."/>
            <person name="Zhang J."/>
            <person name="Xi L."/>
            <person name="Liu J."/>
        </authorList>
    </citation>
    <scope>NUCLEOTIDE SEQUENCE [LARGE SCALE GENOMIC DNA]</scope>
    <source>
        <strain evidence="1 2">B2.3</strain>
    </source>
</reference>
<evidence type="ECO:0000313" key="2">
    <source>
        <dbReference type="Proteomes" id="UP000278398"/>
    </source>
</evidence>
<name>A0A3R9ZYP3_9HYPH</name>
<protein>
    <submittedName>
        <fullName evidence="1">Uncharacterized protein</fullName>
    </submittedName>
</protein>
<dbReference type="RefSeq" id="WP_126701448.1">
    <property type="nucleotide sequence ID" value="NZ_RWKW01000072.1"/>
</dbReference>
<dbReference type="EMBL" id="RWKW01000072">
    <property type="protein sequence ID" value="RST84856.1"/>
    <property type="molecule type" value="Genomic_DNA"/>
</dbReference>
<proteinExistence type="predicted"/>
<dbReference type="OrthoDB" id="8087291at2"/>
<comment type="caution">
    <text evidence="1">The sequence shown here is derived from an EMBL/GenBank/DDBJ whole genome shotgun (WGS) entry which is preliminary data.</text>
</comment>
<organism evidence="1 2">
    <name type="scientific">Aquibium carbonis</name>
    <dbReference type="NCBI Taxonomy" id="2495581"/>
    <lineage>
        <taxon>Bacteria</taxon>
        <taxon>Pseudomonadati</taxon>
        <taxon>Pseudomonadota</taxon>
        <taxon>Alphaproteobacteria</taxon>
        <taxon>Hyphomicrobiales</taxon>
        <taxon>Phyllobacteriaceae</taxon>
        <taxon>Aquibium</taxon>
    </lineage>
</organism>